<evidence type="ECO:0000313" key="2">
    <source>
        <dbReference type="EMBL" id="ACB77671.1"/>
    </source>
</evidence>
<sequence>MTTRKRATLITAGAVGLSSAVPALSSAPEVSVTSTLVSDYVFRGHRLGGASVLPAVEVSAGGLIAGLSSRIPVEGPGRNEPGAELDLYASKGFTPAAAVRLTAGFSVYVFREVAVNSGYRRTLSEPNLALSYTLAGIRFTSSCYYDLSRKGPTFELVADVALALTKLGTELDLAATIGGYRLREATDVGTSSTRIGGGYWSLAAFLPYQITSASKIQIGLTYSAAFDSYIQQAATPRTTHPLSTRRVALKLGYSISF</sequence>
<dbReference type="EMBL" id="CP001032">
    <property type="protein sequence ID" value="ACB77671.1"/>
    <property type="molecule type" value="Genomic_DNA"/>
</dbReference>
<protein>
    <recommendedName>
        <fullName evidence="4">Outer membrane protein beta-barrel domain-containing protein</fullName>
    </recommendedName>
</protein>
<organism evidence="2 3">
    <name type="scientific">Opitutus terrae (strain DSM 11246 / JCM 15787 / PB90-1)</name>
    <dbReference type="NCBI Taxonomy" id="452637"/>
    <lineage>
        <taxon>Bacteria</taxon>
        <taxon>Pseudomonadati</taxon>
        <taxon>Verrucomicrobiota</taxon>
        <taxon>Opitutia</taxon>
        <taxon>Opitutales</taxon>
        <taxon>Opitutaceae</taxon>
        <taxon>Opitutus</taxon>
    </lineage>
</organism>
<dbReference type="AlphaFoldDB" id="B1ZRM3"/>
<evidence type="ECO:0008006" key="4">
    <source>
        <dbReference type="Google" id="ProtNLM"/>
    </source>
</evidence>
<evidence type="ECO:0000313" key="3">
    <source>
        <dbReference type="Proteomes" id="UP000007013"/>
    </source>
</evidence>
<feature type="signal peptide" evidence="1">
    <location>
        <begin position="1"/>
        <end position="23"/>
    </location>
</feature>
<dbReference type="KEGG" id="ote:Oter_4400"/>
<dbReference type="OrthoDB" id="192997at2"/>
<dbReference type="HOGENOM" id="CLU_1184081_0_0_0"/>
<accession>B1ZRM3</accession>
<dbReference type="STRING" id="452637.Oter_4400"/>
<dbReference type="eggNOG" id="ENOG5030PJN">
    <property type="taxonomic scope" value="Bacteria"/>
</dbReference>
<keyword evidence="1" id="KW-0732">Signal</keyword>
<keyword evidence="3" id="KW-1185">Reference proteome</keyword>
<reference evidence="2 3" key="1">
    <citation type="journal article" date="2011" name="J. Bacteriol.">
        <title>Genome sequence of the verrucomicrobium Opitutus terrae PB90-1, an abundant inhabitant of rice paddy soil ecosystems.</title>
        <authorList>
            <person name="van Passel M.W."/>
            <person name="Kant R."/>
            <person name="Palva A."/>
            <person name="Copeland A."/>
            <person name="Lucas S."/>
            <person name="Lapidus A."/>
            <person name="Glavina del Rio T."/>
            <person name="Pitluck S."/>
            <person name="Goltsman E."/>
            <person name="Clum A."/>
            <person name="Sun H."/>
            <person name="Schmutz J."/>
            <person name="Larimer F.W."/>
            <person name="Land M.L."/>
            <person name="Hauser L."/>
            <person name="Kyrpides N."/>
            <person name="Mikhailova N."/>
            <person name="Richardson P.P."/>
            <person name="Janssen P.H."/>
            <person name="de Vos W.M."/>
            <person name="Smidt H."/>
        </authorList>
    </citation>
    <scope>NUCLEOTIDE SEQUENCE [LARGE SCALE GENOMIC DNA]</scope>
    <source>
        <strain evidence="3">DSM 11246 / JCM 15787 / PB90-1</strain>
    </source>
</reference>
<dbReference type="Proteomes" id="UP000007013">
    <property type="component" value="Chromosome"/>
</dbReference>
<feature type="chain" id="PRO_5002774396" description="Outer membrane protein beta-barrel domain-containing protein" evidence="1">
    <location>
        <begin position="24"/>
        <end position="257"/>
    </location>
</feature>
<proteinExistence type="predicted"/>
<dbReference type="RefSeq" id="WP_012377185.1">
    <property type="nucleotide sequence ID" value="NC_010571.1"/>
</dbReference>
<evidence type="ECO:0000256" key="1">
    <source>
        <dbReference type="SAM" id="SignalP"/>
    </source>
</evidence>
<gene>
    <name evidence="2" type="ordered locus">Oter_4400</name>
</gene>
<name>B1ZRM3_OPITP</name>